<feature type="domain" description="Fungal-type protein kinase" evidence="2">
    <location>
        <begin position="209"/>
        <end position="540"/>
    </location>
</feature>
<evidence type="ECO:0000259" key="2">
    <source>
        <dbReference type="Pfam" id="PF17667"/>
    </source>
</evidence>
<evidence type="ECO:0000256" key="1">
    <source>
        <dbReference type="SAM" id="MobiDB-lite"/>
    </source>
</evidence>
<dbReference type="PROSITE" id="PS00109">
    <property type="entry name" value="PROTEIN_KINASE_TYR"/>
    <property type="match status" value="1"/>
</dbReference>
<keyword evidence="4" id="KW-1185">Reference proteome</keyword>
<dbReference type="AlphaFoldDB" id="A0A8H6IAE1"/>
<protein>
    <recommendedName>
        <fullName evidence="2">Fungal-type protein kinase domain-containing protein</fullName>
    </recommendedName>
</protein>
<dbReference type="SUPFAM" id="SSF56112">
    <property type="entry name" value="Protein kinase-like (PK-like)"/>
    <property type="match status" value="2"/>
</dbReference>
<dbReference type="GO" id="GO:0004672">
    <property type="term" value="F:protein kinase activity"/>
    <property type="evidence" value="ECO:0007669"/>
    <property type="project" value="InterPro"/>
</dbReference>
<accession>A0A8H6IAE1</accession>
<dbReference type="PANTHER" id="PTHR38248:SF2">
    <property type="entry name" value="FUNK1 11"/>
    <property type="match status" value="1"/>
</dbReference>
<organism evidence="3 4">
    <name type="scientific">Ephemerocybe angulata</name>
    <dbReference type="NCBI Taxonomy" id="980116"/>
    <lineage>
        <taxon>Eukaryota</taxon>
        <taxon>Fungi</taxon>
        <taxon>Dikarya</taxon>
        <taxon>Basidiomycota</taxon>
        <taxon>Agaricomycotina</taxon>
        <taxon>Agaricomycetes</taxon>
        <taxon>Agaricomycetidae</taxon>
        <taxon>Agaricales</taxon>
        <taxon>Agaricineae</taxon>
        <taxon>Psathyrellaceae</taxon>
        <taxon>Ephemerocybe</taxon>
    </lineage>
</organism>
<sequence length="710" mass="79238">MPASRTKHSTTRPQTVSQTLTEPQQAKHATLSAPVATTPPKPDSHRGSLRSDTPLETLENASPVVDEAQDIRDKLAEQRRAALSDLGKLPTVGDSALDELYRDIVSERRIDAFLAKSTLYDLERQVWVDIPSGTEDKTNLTPVFVRVIKAIIDELGHSKSTREIVDARNTKFWHLDDRTQSSNPCMAIKAAGPSFSLPHGGNGVGFDNAASVFDVKRDADVCEDDADQLAVYNRQLFFHQLNRVFSRSLLFTETRVRLVHCDRSGGYKTAWLNVHDHPRTFIRLILGLSSPRESALGLDTSVQWTIKNGAKVAGTIATLDASGKKVKHQLMMGVPYFVKHSVRGSGTVCWIARDKAGRRILIKDAWRTDAQVPEYTFLEHAKGVAGVAQILATEDGRVQTKTHRPGGFDFASPDFYNRTMCRVTMECYGSPLHNFTSQRHALAALRDAIKAHWDLLQAGILHRDVSMENILLGEDGAPVGRRGILIDLEFAILTGGPTAGLLTENQAGTYLYQSASILRNGPSGDRAFFRVAHDYLHDLDPKSAIGRFENLDAFEASCTKQLYLMREGPNFWGIPLFWSEASLDLGESFCAYMYKLTEAKLKCRMRRKSSSSSTHTLLQELYNRLHHHYHDIIGLFDVALERLERDGEAPRREKSEPASVPSTPPVSCFPPEPRSAQKRRSDDVLDDRPAKQQRSVSFADRHVSQQTECD</sequence>
<dbReference type="OrthoDB" id="5592585at2759"/>
<comment type="caution">
    <text evidence="3">The sequence shown here is derived from an EMBL/GenBank/DDBJ whole genome shotgun (WGS) entry which is preliminary data.</text>
</comment>
<dbReference type="Pfam" id="PF17667">
    <property type="entry name" value="Pkinase_fungal"/>
    <property type="match status" value="1"/>
</dbReference>
<dbReference type="EMBL" id="JACGCI010000011">
    <property type="protein sequence ID" value="KAF6760777.1"/>
    <property type="molecule type" value="Genomic_DNA"/>
</dbReference>
<name>A0A8H6IAE1_9AGAR</name>
<dbReference type="Gene3D" id="1.10.510.10">
    <property type="entry name" value="Transferase(Phosphotransferase) domain 1"/>
    <property type="match status" value="1"/>
</dbReference>
<feature type="region of interest" description="Disordered" evidence="1">
    <location>
        <begin position="647"/>
        <end position="710"/>
    </location>
</feature>
<dbReference type="InterPro" id="IPR011009">
    <property type="entry name" value="Kinase-like_dom_sf"/>
</dbReference>
<proteinExistence type="predicted"/>
<dbReference type="InterPro" id="IPR040976">
    <property type="entry name" value="Pkinase_fungal"/>
</dbReference>
<evidence type="ECO:0000313" key="4">
    <source>
        <dbReference type="Proteomes" id="UP000521943"/>
    </source>
</evidence>
<feature type="compositionally biased region" description="Basic and acidic residues" evidence="1">
    <location>
        <begin position="647"/>
        <end position="656"/>
    </location>
</feature>
<dbReference type="InterPro" id="IPR008266">
    <property type="entry name" value="Tyr_kinase_AS"/>
</dbReference>
<feature type="compositionally biased region" description="Basic and acidic residues" evidence="1">
    <location>
        <begin position="679"/>
        <end position="690"/>
    </location>
</feature>
<feature type="compositionally biased region" description="Polar residues" evidence="1">
    <location>
        <begin position="11"/>
        <end position="24"/>
    </location>
</feature>
<feature type="compositionally biased region" description="Basic residues" evidence="1">
    <location>
        <begin position="1"/>
        <end position="10"/>
    </location>
</feature>
<feature type="region of interest" description="Disordered" evidence="1">
    <location>
        <begin position="1"/>
        <end position="68"/>
    </location>
</feature>
<dbReference type="Proteomes" id="UP000521943">
    <property type="component" value="Unassembled WGS sequence"/>
</dbReference>
<gene>
    <name evidence="3" type="ORF">DFP72DRAFT_881448</name>
</gene>
<dbReference type="PANTHER" id="PTHR38248">
    <property type="entry name" value="FUNK1 6"/>
    <property type="match status" value="1"/>
</dbReference>
<feature type="compositionally biased region" description="Pro residues" evidence="1">
    <location>
        <begin position="662"/>
        <end position="673"/>
    </location>
</feature>
<evidence type="ECO:0000313" key="3">
    <source>
        <dbReference type="EMBL" id="KAF6760777.1"/>
    </source>
</evidence>
<reference evidence="3 4" key="1">
    <citation type="submission" date="2020-07" db="EMBL/GenBank/DDBJ databases">
        <title>Comparative genomics of pyrophilous fungi reveals a link between fire events and developmental genes.</title>
        <authorList>
            <consortium name="DOE Joint Genome Institute"/>
            <person name="Steindorff A.S."/>
            <person name="Carver A."/>
            <person name="Calhoun S."/>
            <person name="Stillman K."/>
            <person name="Liu H."/>
            <person name="Lipzen A."/>
            <person name="Pangilinan J."/>
            <person name="Labutti K."/>
            <person name="Bruns T.D."/>
            <person name="Grigoriev I.V."/>
        </authorList>
    </citation>
    <scope>NUCLEOTIDE SEQUENCE [LARGE SCALE GENOMIC DNA]</scope>
    <source>
        <strain evidence="3 4">CBS 144469</strain>
    </source>
</reference>